<name>A0A1Q9EY70_SYMMI</name>
<evidence type="ECO:0000313" key="2">
    <source>
        <dbReference type="EMBL" id="OLQ12335.1"/>
    </source>
</evidence>
<organism evidence="2 3">
    <name type="scientific">Symbiodinium microadriaticum</name>
    <name type="common">Dinoflagellate</name>
    <name type="synonym">Zooxanthella microadriatica</name>
    <dbReference type="NCBI Taxonomy" id="2951"/>
    <lineage>
        <taxon>Eukaryota</taxon>
        <taxon>Sar</taxon>
        <taxon>Alveolata</taxon>
        <taxon>Dinophyceae</taxon>
        <taxon>Suessiales</taxon>
        <taxon>Symbiodiniaceae</taxon>
        <taxon>Symbiodinium</taxon>
    </lineage>
</organism>
<feature type="transmembrane region" description="Helical" evidence="1">
    <location>
        <begin position="189"/>
        <end position="211"/>
    </location>
</feature>
<dbReference type="EMBL" id="LSRX01000044">
    <property type="protein sequence ID" value="OLQ12335.1"/>
    <property type="molecule type" value="Genomic_DNA"/>
</dbReference>
<feature type="transmembrane region" description="Helical" evidence="1">
    <location>
        <begin position="145"/>
        <end position="162"/>
    </location>
</feature>
<keyword evidence="1" id="KW-0812">Transmembrane</keyword>
<gene>
    <name evidence="2" type="ORF">AK812_SmicGene3741</name>
</gene>
<feature type="transmembrane region" description="Helical" evidence="1">
    <location>
        <begin position="90"/>
        <end position="109"/>
    </location>
</feature>
<protein>
    <submittedName>
        <fullName evidence="2">Uncharacterized protein</fullName>
    </submittedName>
</protein>
<evidence type="ECO:0000313" key="3">
    <source>
        <dbReference type="Proteomes" id="UP000186817"/>
    </source>
</evidence>
<feature type="transmembrane region" description="Helical" evidence="1">
    <location>
        <begin position="268"/>
        <end position="288"/>
    </location>
</feature>
<feature type="transmembrane region" description="Helical" evidence="1">
    <location>
        <begin position="294"/>
        <end position="316"/>
    </location>
</feature>
<proteinExistence type="predicted"/>
<feature type="transmembrane region" description="Helical" evidence="1">
    <location>
        <begin position="231"/>
        <end position="256"/>
    </location>
</feature>
<keyword evidence="1" id="KW-0472">Membrane</keyword>
<evidence type="ECO:0000256" key="1">
    <source>
        <dbReference type="SAM" id="Phobius"/>
    </source>
</evidence>
<dbReference type="AlphaFoldDB" id="A0A1Q9EY70"/>
<keyword evidence="3" id="KW-1185">Reference proteome</keyword>
<dbReference type="OrthoDB" id="426384at2759"/>
<reference evidence="2 3" key="1">
    <citation type="submission" date="2016-02" db="EMBL/GenBank/DDBJ databases">
        <title>Genome analysis of coral dinoflagellate symbionts highlights evolutionary adaptations to a symbiotic lifestyle.</title>
        <authorList>
            <person name="Aranda M."/>
            <person name="Li Y."/>
            <person name="Liew Y.J."/>
            <person name="Baumgarten S."/>
            <person name="Simakov O."/>
            <person name="Wilson M."/>
            <person name="Piel J."/>
            <person name="Ashoor H."/>
            <person name="Bougouffa S."/>
            <person name="Bajic V.B."/>
            <person name="Ryu T."/>
            <person name="Ravasi T."/>
            <person name="Bayer T."/>
            <person name="Micklem G."/>
            <person name="Kim H."/>
            <person name="Bhak J."/>
            <person name="Lajeunesse T.C."/>
            <person name="Voolstra C.R."/>
        </authorList>
    </citation>
    <scope>NUCLEOTIDE SEQUENCE [LARGE SCALE GENOMIC DNA]</scope>
    <source>
        <strain evidence="2 3">CCMP2467</strain>
    </source>
</reference>
<comment type="caution">
    <text evidence="2">The sequence shown here is derived from an EMBL/GenBank/DDBJ whole genome shotgun (WGS) entry which is preliminary data.</text>
</comment>
<accession>A0A1Q9EY70</accession>
<dbReference type="Proteomes" id="UP000186817">
    <property type="component" value="Unassembled WGS sequence"/>
</dbReference>
<keyword evidence="1" id="KW-1133">Transmembrane helix</keyword>
<sequence>MATAVLTQSLVPRLLAAMAKPEAAGSPSPCRIMAAAAAVANQDAVQPEGSPMRANSVNSDESCHASMVKKALIRAQRENRRLQRRVRYPALALGFLLMGGSMFLAFTSWTSQAQLVLLVRDLLRSLGCISWLCACLPSDRWAPKIGSLLLIVLGVKCLIWHAQKVAVYAHQLTDYLDVRQKCHIENEEVDCFLGAYTIGTTALTYVVMRVWQLPYLAYGLILPSRATMGRLWVGLALPHLAEGITGFIAVLPAMVVKMRMGKTICSNVFLYTSLRGFYGLVSGILLMLPSFRRWVQFRLLAASGAFTAAASIAAFLGSCSASKVMEVAQNTCRYIVLDKVTKQDLMNSSPDVALKRLSVPCHLPDIDAFLSHSWHDSATKKWEALQAWRKSFKRQHQREPRLWIDKYCIDQENIDASLMCLPVFLASCHTLLIIAGESYLDRLWRLEEVFVYLQLSRSRDTIEMLPICNDLDERIRTFDAEVAQCLKARDRQKLLATIEAGCGNYQTFNAHVQDALSYALKKSRWATPA</sequence>